<reference evidence="1" key="1">
    <citation type="thesis" date="2020" institute="ProQuest LLC" country="789 East Eisenhower Parkway, Ann Arbor, MI, USA">
        <title>Comparative Genomics and Chromosome Evolution.</title>
        <authorList>
            <person name="Mudd A.B."/>
        </authorList>
    </citation>
    <scope>NUCLEOTIDE SEQUENCE</scope>
    <source>
        <strain evidence="1">HN-11 Male</strain>
        <tissue evidence="1">Kidney and liver</tissue>
    </source>
</reference>
<evidence type="ECO:0000313" key="2">
    <source>
        <dbReference type="Proteomes" id="UP000770717"/>
    </source>
</evidence>
<sequence length="82" mass="9005">MSALGFFCASICAKKTLCRKRVTGQISYVQIIKLCPLTGAAAQGFWIFPEQGEREQDYRENPHSSTHCPCSGEILHSSAVSL</sequence>
<gene>
    <name evidence="1" type="ORF">GDO78_019551</name>
</gene>
<protein>
    <submittedName>
        <fullName evidence="1">Uncharacterized protein</fullName>
    </submittedName>
</protein>
<dbReference type="AlphaFoldDB" id="A0A8J6B4Y6"/>
<organism evidence="1 2">
    <name type="scientific">Eleutherodactylus coqui</name>
    <name type="common">Puerto Rican coqui</name>
    <dbReference type="NCBI Taxonomy" id="57060"/>
    <lineage>
        <taxon>Eukaryota</taxon>
        <taxon>Metazoa</taxon>
        <taxon>Chordata</taxon>
        <taxon>Craniata</taxon>
        <taxon>Vertebrata</taxon>
        <taxon>Euteleostomi</taxon>
        <taxon>Amphibia</taxon>
        <taxon>Batrachia</taxon>
        <taxon>Anura</taxon>
        <taxon>Neobatrachia</taxon>
        <taxon>Hyloidea</taxon>
        <taxon>Eleutherodactylidae</taxon>
        <taxon>Eleutherodactylinae</taxon>
        <taxon>Eleutherodactylus</taxon>
        <taxon>Eleutherodactylus</taxon>
    </lineage>
</organism>
<accession>A0A8J6B4Y6</accession>
<dbReference type="Proteomes" id="UP000770717">
    <property type="component" value="Unassembled WGS sequence"/>
</dbReference>
<proteinExistence type="predicted"/>
<evidence type="ECO:0000313" key="1">
    <source>
        <dbReference type="EMBL" id="KAG9460786.1"/>
    </source>
</evidence>
<name>A0A8J6B4Y6_ELECQ</name>
<dbReference type="EMBL" id="WNTK01040391">
    <property type="protein sequence ID" value="KAG9460786.1"/>
    <property type="molecule type" value="Genomic_DNA"/>
</dbReference>
<comment type="caution">
    <text evidence="1">The sequence shown here is derived from an EMBL/GenBank/DDBJ whole genome shotgun (WGS) entry which is preliminary data.</text>
</comment>
<keyword evidence="2" id="KW-1185">Reference proteome</keyword>